<accession>A0A3B0V529</accession>
<dbReference type="NCBIfam" id="TIGR00401">
    <property type="entry name" value="msrA"/>
    <property type="match status" value="1"/>
</dbReference>
<reference evidence="4" key="1">
    <citation type="submission" date="2018-06" db="EMBL/GenBank/DDBJ databases">
        <authorList>
            <person name="Zhirakovskaya E."/>
        </authorList>
    </citation>
    <scope>NUCLEOTIDE SEQUENCE</scope>
</reference>
<dbReference type="InterPro" id="IPR002569">
    <property type="entry name" value="Met_Sox_Rdtase_MsrA_dom"/>
</dbReference>
<dbReference type="EC" id="1.8.4.11" evidence="1"/>
<evidence type="ECO:0000259" key="3">
    <source>
        <dbReference type="Pfam" id="PF01625"/>
    </source>
</evidence>
<dbReference type="Gene3D" id="3.30.1060.10">
    <property type="entry name" value="Peptide methionine sulphoxide reductase MsrA"/>
    <property type="match status" value="1"/>
</dbReference>
<proteinExistence type="predicted"/>
<dbReference type="PANTHER" id="PTHR43774:SF1">
    <property type="entry name" value="PEPTIDE METHIONINE SULFOXIDE REDUCTASE MSRA 2"/>
    <property type="match status" value="1"/>
</dbReference>
<name>A0A3B0V529_9ZZZZ</name>
<gene>
    <name evidence="4" type="ORF">MNBD_BACTEROID06-286</name>
</gene>
<evidence type="ECO:0000256" key="2">
    <source>
        <dbReference type="ARBA" id="ARBA00023002"/>
    </source>
</evidence>
<dbReference type="InterPro" id="IPR036509">
    <property type="entry name" value="Met_Sox_Rdtase_MsrA_sf"/>
</dbReference>
<organism evidence="4">
    <name type="scientific">hydrothermal vent metagenome</name>
    <dbReference type="NCBI Taxonomy" id="652676"/>
    <lineage>
        <taxon>unclassified sequences</taxon>
        <taxon>metagenomes</taxon>
        <taxon>ecological metagenomes</taxon>
    </lineage>
</organism>
<evidence type="ECO:0000256" key="1">
    <source>
        <dbReference type="ARBA" id="ARBA00012502"/>
    </source>
</evidence>
<keyword evidence="2 4" id="KW-0560">Oxidoreductase</keyword>
<dbReference type="AlphaFoldDB" id="A0A3B0V529"/>
<dbReference type="GO" id="GO:0008113">
    <property type="term" value="F:peptide-methionine (S)-S-oxide reductase activity"/>
    <property type="evidence" value="ECO:0007669"/>
    <property type="project" value="UniProtKB-EC"/>
</dbReference>
<feature type="non-terminal residue" evidence="4">
    <location>
        <position position="1"/>
    </location>
</feature>
<protein>
    <recommendedName>
        <fullName evidence="1">peptide-methionine (S)-S-oxide reductase</fullName>
        <ecNumber evidence="1">1.8.4.11</ecNumber>
    </recommendedName>
</protein>
<dbReference type="SUPFAM" id="SSF55068">
    <property type="entry name" value="Peptide methionine sulfoxide reductase"/>
    <property type="match status" value="1"/>
</dbReference>
<evidence type="ECO:0000313" key="4">
    <source>
        <dbReference type="EMBL" id="VAW27066.1"/>
    </source>
</evidence>
<dbReference type="Pfam" id="PF01625">
    <property type="entry name" value="PMSR"/>
    <property type="match status" value="1"/>
</dbReference>
<dbReference type="EMBL" id="UOES01000177">
    <property type="protein sequence ID" value="VAW27066.1"/>
    <property type="molecule type" value="Genomic_DNA"/>
</dbReference>
<dbReference type="PANTHER" id="PTHR43774">
    <property type="entry name" value="PEPTIDE METHIONINE SULFOXIDE REDUCTASE"/>
    <property type="match status" value="1"/>
</dbReference>
<sequence length="127" mass="14691">AHAEIAKIVYNPRVISFKELLEVFWQTHDPTTLNQQGTDRGTQYRSVIFFVNEEQKELAEKYKKELNNSGAFSNPVVTEVTEVSTYYPAENYHQDYYSQNANQGYCQLVIKPKVAKFKKAFASKLKT</sequence>
<feature type="domain" description="Peptide methionine sulphoxide reductase MsrA" evidence="3">
    <location>
        <begin position="2"/>
        <end position="107"/>
    </location>
</feature>